<sequence length="290" mass="30227">MTSLPLSPAPSAPSASSASASVVEPPARFRDLVASEWLRLRSLRSTGWALLLSTLFVVAFNVGTAWDHYRYWDQYGAEGQADFLESAMGLSDAFTANASMVLVLCAGAMGAMAVVGDHAGGPARTVFAAVPARSSLMAAKVLVVATVQTAFGAVAAGTSFWLTQAVLAERGAGLSLSHPGALRIVLASALLAPVCALTGMALGALLRRAATSVLGCVAVLLVLPMMLGERRHLTAVLAHGTPVHAWRRLAWQGPFEPPFPWTPGGAWTVYALWAVGAAVVTVAAVRRRDQ</sequence>
<dbReference type="Proteomes" id="UP000632849">
    <property type="component" value="Unassembled WGS sequence"/>
</dbReference>
<organism evidence="2 3">
    <name type="scientific">Streptomyces filamentosus</name>
    <name type="common">Streptomyces roseosporus</name>
    <dbReference type="NCBI Taxonomy" id="67294"/>
    <lineage>
        <taxon>Bacteria</taxon>
        <taxon>Bacillati</taxon>
        <taxon>Actinomycetota</taxon>
        <taxon>Actinomycetes</taxon>
        <taxon>Kitasatosporales</taxon>
        <taxon>Streptomycetaceae</taxon>
        <taxon>Streptomyces</taxon>
    </lineage>
</organism>
<proteinExistence type="predicted"/>
<keyword evidence="1" id="KW-0472">Membrane</keyword>
<evidence type="ECO:0000313" key="3">
    <source>
        <dbReference type="Proteomes" id="UP000632849"/>
    </source>
</evidence>
<feature type="transmembrane region" description="Helical" evidence="1">
    <location>
        <begin position="181"/>
        <end position="202"/>
    </location>
</feature>
<feature type="transmembrane region" description="Helical" evidence="1">
    <location>
        <begin position="48"/>
        <end position="66"/>
    </location>
</feature>
<protein>
    <recommendedName>
        <fullName evidence="4">ABC transporter permease</fullName>
    </recommendedName>
</protein>
<feature type="transmembrane region" description="Helical" evidence="1">
    <location>
        <begin position="209"/>
        <end position="227"/>
    </location>
</feature>
<comment type="caution">
    <text evidence="2">The sequence shown here is derived from an EMBL/GenBank/DDBJ whole genome shotgun (WGS) entry which is preliminary data.</text>
</comment>
<dbReference type="AlphaFoldDB" id="A0A919BXC9"/>
<reference evidence="2" key="1">
    <citation type="journal article" date="2014" name="Int. J. Syst. Evol. Microbiol.">
        <title>Complete genome sequence of Corynebacterium casei LMG S-19264T (=DSM 44701T), isolated from a smear-ripened cheese.</title>
        <authorList>
            <consortium name="US DOE Joint Genome Institute (JGI-PGF)"/>
            <person name="Walter F."/>
            <person name="Albersmeier A."/>
            <person name="Kalinowski J."/>
            <person name="Ruckert C."/>
        </authorList>
    </citation>
    <scope>NUCLEOTIDE SEQUENCE</scope>
    <source>
        <strain evidence="2">JCM 4122</strain>
    </source>
</reference>
<keyword evidence="1" id="KW-0812">Transmembrane</keyword>
<feature type="transmembrane region" description="Helical" evidence="1">
    <location>
        <begin position="267"/>
        <end position="285"/>
    </location>
</feature>
<name>A0A919BXC9_STRFL</name>
<keyword evidence="3" id="KW-1185">Reference proteome</keyword>
<evidence type="ECO:0000256" key="1">
    <source>
        <dbReference type="SAM" id="Phobius"/>
    </source>
</evidence>
<dbReference type="GO" id="GO:0140359">
    <property type="term" value="F:ABC-type transporter activity"/>
    <property type="evidence" value="ECO:0007669"/>
    <property type="project" value="InterPro"/>
</dbReference>
<reference evidence="2" key="2">
    <citation type="submission" date="2020-09" db="EMBL/GenBank/DDBJ databases">
        <authorList>
            <person name="Sun Q."/>
            <person name="Ohkuma M."/>
        </authorList>
    </citation>
    <scope>NUCLEOTIDE SEQUENCE</scope>
    <source>
        <strain evidence="2">JCM 4122</strain>
    </source>
</reference>
<gene>
    <name evidence="2" type="ORF">GCM10017667_72790</name>
</gene>
<dbReference type="EMBL" id="BNBE01000004">
    <property type="protein sequence ID" value="GHG25997.1"/>
    <property type="molecule type" value="Genomic_DNA"/>
</dbReference>
<dbReference type="GO" id="GO:0005886">
    <property type="term" value="C:plasma membrane"/>
    <property type="evidence" value="ECO:0007669"/>
    <property type="project" value="UniProtKB-SubCell"/>
</dbReference>
<evidence type="ECO:0000313" key="2">
    <source>
        <dbReference type="EMBL" id="GHG25997.1"/>
    </source>
</evidence>
<accession>A0A919BXC9</accession>
<feature type="transmembrane region" description="Helical" evidence="1">
    <location>
        <begin position="94"/>
        <end position="116"/>
    </location>
</feature>
<evidence type="ECO:0008006" key="4">
    <source>
        <dbReference type="Google" id="ProtNLM"/>
    </source>
</evidence>
<feature type="transmembrane region" description="Helical" evidence="1">
    <location>
        <begin position="137"/>
        <end position="161"/>
    </location>
</feature>
<dbReference type="RefSeq" id="WP_229915818.1">
    <property type="nucleotide sequence ID" value="NZ_BNBE01000004.1"/>
</dbReference>
<keyword evidence="1" id="KW-1133">Transmembrane helix</keyword>